<dbReference type="Gene3D" id="3.40.50.720">
    <property type="entry name" value="NAD(P)-binding Rossmann-like Domain"/>
    <property type="match status" value="1"/>
</dbReference>
<dbReference type="NCBIfam" id="TIGR01777">
    <property type="entry name" value="yfcH"/>
    <property type="match status" value="1"/>
</dbReference>
<dbReference type="SUPFAM" id="SSF51735">
    <property type="entry name" value="NAD(P)-binding Rossmann-fold domains"/>
    <property type="match status" value="1"/>
</dbReference>
<dbReference type="PANTHER" id="PTHR11092">
    <property type="entry name" value="SUGAR NUCLEOTIDE EPIMERASE RELATED"/>
    <property type="match status" value="1"/>
</dbReference>
<feature type="domain" description="DUF1731" evidence="3">
    <location>
        <begin position="277"/>
        <end position="323"/>
    </location>
</feature>
<comment type="similarity">
    <text evidence="1">Belongs to the NAD(P)-dependent epimerase/dehydratase family. SDR39U1 subfamily.</text>
</comment>
<dbReference type="RefSeq" id="WP_343858858.1">
    <property type="nucleotide sequence ID" value="NZ_BAAACX010000007.1"/>
</dbReference>
<evidence type="ECO:0000256" key="1">
    <source>
        <dbReference type="ARBA" id="ARBA00009353"/>
    </source>
</evidence>
<evidence type="ECO:0000313" key="5">
    <source>
        <dbReference type="Proteomes" id="UP001500340"/>
    </source>
</evidence>
<dbReference type="PANTHER" id="PTHR11092:SF0">
    <property type="entry name" value="EPIMERASE FAMILY PROTEIN SDR39U1"/>
    <property type="match status" value="1"/>
</dbReference>
<dbReference type="InterPro" id="IPR036291">
    <property type="entry name" value="NAD(P)-bd_dom_sf"/>
</dbReference>
<evidence type="ECO:0000259" key="3">
    <source>
        <dbReference type="Pfam" id="PF08338"/>
    </source>
</evidence>
<dbReference type="EMBL" id="BAAACX010000007">
    <property type="protein sequence ID" value="GAA0382866.1"/>
    <property type="molecule type" value="Genomic_DNA"/>
</dbReference>
<accession>A0ABN0Y5A8</accession>
<protein>
    <submittedName>
        <fullName evidence="4">TIGR01777 family oxidoreductase</fullName>
    </submittedName>
</protein>
<dbReference type="CDD" id="cd05242">
    <property type="entry name" value="SDR_a8"/>
    <property type="match status" value="1"/>
</dbReference>
<dbReference type="InterPro" id="IPR010099">
    <property type="entry name" value="SDR39U1"/>
</dbReference>
<feature type="domain" description="NAD-dependent epimerase/dehydratase" evidence="2">
    <location>
        <begin position="5"/>
        <end position="243"/>
    </location>
</feature>
<evidence type="ECO:0000259" key="2">
    <source>
        <dbReference type="Pfam" id="PF01370"/>
    </source>
</evidence>
<dbReference type="InterPro" id="IPR001509">
    <property type="entry name" value="Epimerase_deHydtase"/>
</dbReference>
<evidence type="ECO:0000313" key="4">
    <source>
        <dbReference type="EMBL" id="GAA0382866.1"/>
    </source>
</evidence>
<dbReference type="Pfam" id="PF08338">
    <property type="entry name" value="DUF1731"/>
    <property type="match status" value="1"/>
</dbReference>
<name>A0ABN0Y5A8_9BACL</name>
<proteinExistence type="inferred from homology"/>
<dbReference type="Pfam" id="PF01370">
    <property type="entry name" value="Epimerase"/>
    <property type="match status" value="1"/>
</dbReference>
<organism evidence="4 5">
    <name type="scientific">Paenibacillus motobuensis</name>
    <dbReference type="NCBI Taxonomy" id="295324"/>
    <lineage>
        <taxon>Bacteria</taxon>
        <taxon>Bacillati</taxon>
        <taxon>Bacillota</taxon>
        <taxon>Bacilli</taxon>
        <taxon>Bacillales</taxon>
        <taxon>Paenibacillaceae</taxon>
        <taxon>Paenibacillus</taxon>
    </lineage>
</organism>
<dbReference type="Proteomes" id="UP001500340">
    <property type="component" value="Unassembled WGS sequence"/>
</dbReference>
<sequence>MRYAILGGSGFIGSDLTEYWLSKGHEIIIVTRRNSHQQAPRNESTSRQLSYYTWNDIDQDPLLLRGLDGLVNLAGATISQRWTRRAKQQIMDSRLQTTQTLGRWINMLGNEAPRVIVQGSAVGIYGTSLTEEFTEHSPNSATDFLARVTTSWEETALQGILQSFSDQYAELGHEGKLANVTGPRLVLLRTGVVLGNQGGAYPMMRLPFLLGAGGRIGTGKQWVPWIHIDDIVSLIDYCMTHPEISGPLNAVSPNPVTNEQFGRAIGRVHHRPFWFPLPAFVLRAVLGEMSLLLLEGQRVLPQIATSSGFTYNFPHLEEALTNLKQRR</sequence>
<comment type="caution">
    <text evidence="4">The sequence shown here is derived from an EMBL/GenBank/DDBJ whole genome shotgun (WGS) entry which is preliminary data.</text>
</comment>
<gene>
    <name evidence="4" type="ORF">GCM10008933_12540</name>
</gene>
<dbReference type="InterPro" id="IPR013549">
    <property type="entry name" value="DUF1731"/>
</dbReference>
<reference evidence="4 5" key="1">
    <citation type="journal article" date="2019" name="Int. J. Syst. Evol. Microbiol.">
        <title>The Global Catalogue of Microorganisms (GCM) 10K type strain sequencing project: providing services to taxonomists for standard genome sequencing and annotation.</title>
        <authorList>
            <consortium name="The Broad Institute Genomics Platform"/>
            <consortium name="The Broad Institute Genome Sequencing Center for Infectious Disease"/>
            <person name="Wu L."/>
            <person name="Ma J."/>
        </authorList>
    </citation>
    <scope>NUCLEOTIDE SEQUENCE [LARGE SCALE GENOMIC DNA]</scope>
    <source>
        <strain evidence="4 5">JCM 12774</strain>
    </source>
</reference>
<keyword evidence="5" id="KW-1185">Reference proteome</keyword>